<organism evidence="1 2">
    <name type="scientific">Vaccinium darrowii</name>
    <dbReference type="NCBI Taxonomy" id="229202"/>
    <lineage>
        <taxon>Eukaryota</taxon>
        <taxon>Viridiplantae</taxon>
        <taxon>Streptophyta</taxon>
        <taxon>Embryophyta</taxon>
        <taxon>Tracheophyta</taxon>
        <taxon>Spermatophyta</taxon>
        <taxon>Magnoliopsida</taxon>
        <taxon>eudicotyledons</taxon>
        <taxon>Gunneridae</taxon>
        <taxon>Pentapetalae</taxon>
        <taxon>asterids</taxon>
        <taxon>Ericales</taxon>
        <taxon>Ericaceae</taxon>
        <taxon>Vaccinioideae</taxon>
        <taxon>Vaccinieae</taxon>
        <taxon>Vaccinium</taxon>
    </lineage>
</organism>
<name>A0ACB7X9H0_9ERIC</name>
<keyword evidence="2" id="KW-1185">Reference proteome</keyword>
<protein>
    <submittedName>
        <fullName evidence="1">Uncharacterized protein</fullName>
    </submittedName>
</protein>
<dbReference type="Proteomes" id="UP000828048">
    <property type="component" value="Chromosome 6"/>
</dbReference>
<sequence>MPLLERATIRTVYAFVGEGKTEATYTAALQETFKLGLRQGLTKGIAIASNGIVFAIWAFVAANWSCTMALKAALFTGRESPSNSGEALCVFEIAAVEQNHLLGRAFGRCSRRREAACHDPNPYRDRPGEISVDGLAIDKLQLKWLRYQMGLVSQEPALFATSIKENILFGKGDADMDEVIGAAKASNAHTFISELPQGYDTQVCVSLLLL</sequence>
<reference evidence="1 2" key="1">
    <citation type="journal article" date="2021" name="Hortic Res">
        <title>High-quality reference genome and annotation aids understanding of berry development for evergreen blueberry (Vaccinium darrowii).</title>
        <authorList>
            <person name="Yu J."/>
            <person name="Hulse-Kemp A.M."/>
            <person name="Babiker E."/>
            <person name="Staton M."/>
        </authorList>
    </citation>
    <scope>NUCLEOTIDE SEQUENCE [LARGE SCALE GENOMIC DNA]</scope>
    <source>
        <strain evidence="2">cv. NJ 8807/NJ 8810</strain>
        <tissue evidence="1">Young leaf</tissue>
    </source>
</reference>
<comment type="caution">
    <text evidence="1">The sequence shown here is derived from an EMBL/GenBank/DDBJ whole genome shotgun (WGS) entry which is preliminary data.</text>
</comment>
<accession>A0ACB7X9H0</accession>
<gene>
    <name evidence="1" type="ORF">Vadar_012765</name>
</gene>
<proteinExistence type="predicted"/>
<evidence type="ECO:0000313" key="2">
    <source>
        <dbReference type="Proteomes" id="UP000828048"/>
    </source>
</evidence>
<dbReference type="EMBL" id="CM037156">
    <property type="protein sequence ID" value="KAH7837340.1"/>
    <property type="molecule type" value="Genomic_DNA"/>
</dbReference>
<evidence type="ECO:0000313" key="1">
    <source>
        <dbReference type="EMBL" id="KAH7837340.1"/>
    </source>
</evidence>